<feature type="domain" description="DUS-like FMN-binding" evidence="8">
    <location>
        <begin position="43"/>
        <end position="349"/>
    </location>
</feature>
<gene>
    <name evidence="9" type="primary">dusB</name>
    <name evidence="9" type="ORF">HZZ10_02675</name>
</gene>
<evidence type="ECO:0000313" key="9">
    <source>
        <dbReference type="EMBL" id="NYS92437.1"/>
    </source>
</evidence>
<comment type="caution">
    <text evidence="9">The sequence shown here is derived from an EMBL/GenBank/DDBJ whole genome shotgun (WGS) entry which is preliminary data.</text>
</comment>
<dbReference type="NCBIfam" id="TIGR00737">
    <property type="entry name" value="nifR3_yhdG"/>
    <property type="match status" value="1"/>
</dbReference>
<organism evidence="9 10">
    <name type="scientific">Sanguibacter inulinus</name>
    <dbReference type="NCBI Taxonomy" id="60922"/>
    <lineage>
        <taxon>Bacteria</taxon>
        <taxon>Bacillati</taxon>
        <taxon>Actinomycetota</taxon>
        <taxon>Actinomycetes</taxon>
        <taxon>Micrococcales</taxon>
        <taxon>Sanguibacteraceae</taxon>
        <taxon>Sanguibacter</taxon>
    </lineage>
</organism>
<protein>
    <submittedName>
        <fullName evidence="9">tRNA dihydrouridine synthase DusB</fullName>
    </submittedName>
</protein>
<comment type="cofactor">
    <cofactor evidence="1">
        <name>FMN</name>
        <dbReference type="ChEBI" id="CHEBI:58210"/>
    </cofactor>
</comment>
<dbReference type="PANTHER" id="PTHR45846:SF1">
    <property type="entry name" value="TRNA-DIHYDROURIDINE(47) SYNTHASE [NAD(P)(+)]-LIKE"/>
    <property type="match status" value="1"/>
</dbReference>
<dbReference type="EMBL" id="JACBYE010000004">
    <property type="protein sequence ID" value="NYS92437.1"/>
    <property type="molecule type" value="Genomic_DNA"/>
</dbReference>
<evidence type="ECO:0000256" key="2">
    <source>
        <dbReference type="ARBA" id="ARBA00022630"/>
    </source>
</evidence>
<dbReference type="GO" id="GO:0003723">
    <property type="term" value="F:RNA binding"/>
    <property type="evidence" value="ECO:0007669"/>
    <property type="project" value="TreeGrafter"/>
</dbReference>
<evidence type="ECO:0000256" key="1">
    <source>
        <dbReference type="ARBA" id="ARBA00001917"/>
    </source>
</evidence>
<keyword evidence="4" id="KW-0819">tRNA processing</keyword>
<dbReference type="Proteomes" id="UP000561011">
    <property type="component" value="Unassembled WGS sequence"/>
</dbReference>
<dbReference type="PROSITE" id="PS01136">
    <property type="entry name" value="UPF0034"/>
    <property type="match status" value="1"/>
</dbReference>
<dbReference type="InterPro" id="IPR035587">
    <property type="entry name" value="DUS-like_FMN-bd"/>
</dbReference>
<reference evidence="9 10" key="1">
    <citation type="submission" date="2020-07" db="EMBL/GenBank/DDBJ databases">
        <title>MOT database genomes.</title>
        <authorList>
            <person name="Joseph S."/>
            <person name="Aduse-Opoku J."/>
            <person name="Hashim A."/>
            <person name="Wade W."/>
            <person name="Curtis M."/>
        </authorList>
    </citation>
    <scope>NUCLEOTIDE SEQUENCE [LARGE SCALE GENOMIC DNA]</scope>
    <source>
        <strain evidence="9 10">DSM 100099</strain>
    </source>
</reference>
<evidence type="ECO:0000313" key="10">
    <source>
        <dbReference type="Proteomes" id="UP000561011"/>
    </source>
</evidence>
<dbReference type="CDD" id="cd02801">
    <property type="entry name" value="DUS_like_FMN"/>
    <property type="match status" value="1"/>
</dbReference>
<accession>A0A853EQ37</accession>
<feature type="compositionally biased region" description="Basic and acidic residues" evidence="7">
    <location>
        <begin position="350"/>
        <end position="367"/>
    </location>
</feature>
<dbReference type="Gene3D" id="1.10.1200.80">
    <property type="entry name" value="Putative flavin oxidoreducatase, domain 2"/>
    <property type="match status" value="1"/>
</dbReference>
<sequence>MTSTTTLEATGAPTDGPGTSAQATPFLPPLRIGQHTVPSPVVLAPMAGVTNTAFRKLCREHGPGGLYVAEMVTSRAIVERNEQALRIVTFEDGESPRSAQVYGVDPATVGAAVEIIAGEGRADHVDLNFGCPVPKVTRKGGGAVLPWKRELFTRIVDAAVEAGARHDVPVTIKMRKGIDDEHLTYLEAGLIAEQAGVAAVALHARTAAEYYSGTADWSAIRQLKETVTSIPVLGNGDIWSAEDALEMVRQTGCDGVVVGRGCQGRPWLFADLMAAFNGSDERVTPGLGYVAETIYRHGELMAEFFQDEDKGTRDLRKHMAWYLKGYAVGGDARRALAMVSTLAELRTHLDTLDHDQPYPGKDAEGQRGRQGSPKKPHVPDGWLSSRELSDEHRAKLLEAELSVSGG</sequence>
<keyword evidence="2" id="KW-0285">Flavoprotein</keyword>
<keyword evidence="5" id="KW-0521">NADP</keyword>
<dbReference type="GO" id="GO:0017150">
    <property type="term" value="F:tRNA dihydrouridine synthase activity"/>
    <property type="evidence" value="ECO:0007669"/>
    <property type="project" value="InterPro"/>
</dbReference>
<dbReference type="InterPro" id="IPR018517">
    <property type="entry name" value="tRNA_hU_synthase_CS"/>
</dbReference>
<dbReference type="AlphaFoldDB" id="A0A853EQ37"/>
<evidence type="ECO:0000256" key="3">
    <source>
        <dbReference type="ARBA" id="ARBA00022643"/>
    </source>
</evidence>
<feature type="region of interest" description="Disordered" evidence="7">
    <location>
        <begin position="1"/>
        <end position="25"/>
    </location>
</feature>
<dbReference type="Gene3D" id="3.20.20.70">
    <property type="entry name" value="Aldolase class I"/>
    <property type="match status" value="1"/>
</dbReference>
<name>A0A853EQ37_9MICO</name>
<dbReference type="InterPro" id="IPR024036">
    <property type="entry name" value="tRNA-dHydroUridine_Synthase_C"/>
</dbReference>
<evidence type="ECO:0000256" key="4">
    <source>
        <dbReference type="ARBA" id="ARBA00022694"/>
    </source>
</evidence>
<evidence type="ECO:0000256" key="7">
    <source>
        <dbReference type="SAM" id="MobiDB-lite"/>
    </source>
</evidence>
<keyword evidence="10" id="KW-1185">Reference proteome</keyword>
<dbReference type="InterPro" id="IPR004652">
    <property type="entry name" value="DusB-like"/>
</dbReference>
<proteinExistence type="predicted"/>
<dbReference type="GO" id="GO:0050660">
    <property type="term" value="F:flavin adenine dinucleotide binding"/>
    <property type="evidence" value="ECO:0007669"/>
    <property type="project" value="InterPro"/>
</dbReference>
<evidence type="ECO:0000256" key="5">
    <source>
        <dbReference type="ARBA" id="ARBA00022857"/>
    </source>
</evidence>
<dbReference type="InterPro" id="IPR013785">
    <property type="entry name" value="Aldolase_TIM"/>
</dbReference>
<keyword evidence="3" id="KW-0288">FMN</keyword>
<dbReference type="PANTHER" id="PTHR45846">
    <property type="entry name" value="TRNA-DIHYDROURIDINE(47) SYNTHASE [NAD(P)(+)]-LIKE"/>
    <property type="match status" value="1"/>
</dbReference>
<dbReference type="RefSeq" id="WP_179912306.1">
    <property type="nucleotide sequence ID" value="NZ_JACBYE010000004.1"/>
</dbReference>
<dbReference type="SUPFAM" id="SSF51395">
    <property type="entry name" value="FMN-linked oxidoreductases"/>
    <property type="match status" value="1"/>
</dbReference>
<feature type="region of interest" description="Disordered" evidence="7">
    <location>
        <begin position="350"/>
        <end position="389"/>
    </location>
</feature>
<evidence type="ECO:0000259" key="8">
    <source>
        <dbReference type="Pfam" id="PF01207"/>
    </source>
</evidence>
<evidence type="ECO:0000256" key="6">
    <source>
        <dbReference type="ARBA" id="ARBA00023002"/>
    </source>
</evidence>
<dbReference type="Pfam" id="PF01207">
    <property type="entry name" value="Dus"/>
    <property type="match status" value="1"/>
</dbReference>
<keyword evidence="6" id="KW-0560">Oxidoreductase</keyword>